<reference evidence="2" key="1">
    <citation type="submission" date="2022-11" db="UniProtKB">
        <authorList>
            <consortium name="WormBaseParasite"/>
        </authorList>
    </citation>
    <scope>IDENTIFICATION</scope>
</reference>
<evidence type="ECO:0000313" key="1">
    <source>
        <dbReference type="Proteomes" id="UP000887564"/>
    </source>
</evidence>
<organism evidence="1 2">
    <name type="scientific">Parascaris equorum</name>
    <name type="common">Equine roundworm</name>
    <dbReference type="NCBI Taxonomy" id="6256"/>
    <lineage>
        <taxon>Eukaryota</taxon>
        <taxon>Metazoa</taxon>
        <taxon>Ecdysozoa</taxon>
        <taxon>Nematoda</taxon>
        <taxon>Chromadorea</taxon>
        <taxon>Rhabditida</taxon>
        <taxon>Spirurina</taxon>
        <taxon>Ascaridomorpha</taxon>
        <taxon>Ascaridoidea</taxon>
        <taxon>Ascarididae</taxon>
        <taxon>Parascaris</taxon>
    </lineage>
</organism>
<protein>
    <submittedName>
        <fullName evidence="2">Uncharacterized protein</fullName>
    </submittedName>
</protein>
<proteinExistence type="predicted"/>
<dbReference type="AlphaFoldDB" id="A0A914RKN4"/>
<accession>A0A914RKN4</accession>
<dbReference type="Proteomes" id="UP000887564">
    <property type="component" value="Unplaced"/>
</dbReference>
<sequence>MSGAGPMLDQAVIGEAVAKLSVGYVFSQEIISNMEAKQRRMAASEEIAVHCQHLRSPEVRCSYCCC</sequence>
<keyword evidence="1" id="KW-1185">Reference proteome</keyword>
<dbReference type="WBParaSite" id="PEQ_0000685601-mRNA-1">
    <property type="protein sequence ID" value="PEQ_0000685601-mRNA-1"/>
    <property type="gene ID" value="PEQ_0000685601"/>
</dbReference>
<name>A0A914RKN4_PAREQ</name>
<evidence type="ECO:0000313" key="2">
    <source>
        <dbReference type="WBParaSite" id="PEQ_0000685601-mRNA-1"/>
    </source>
</evidence>